<dbReference type="SUPFAM" id="SSF54909">
    <property type="entry name" value="Dimeric alpha+beta barrel"/>
    <property type="match status" value="1"/>
</dbReference>
<dbReference type="InterPro" id="IPR010753">
    <property type="entry name" value="DUF1330"/>
</dbReference>
<dbReference type="Proteomes" id="UP001623232">
    <property type="component" value="Chromosome"/>
</dbReference>
<dbReference type="RefSeq" id="WP_406648550.1">
    <property type="nucleotide sequence ID" value="NZ_CP123584.1"/>
</dbReference>
<dbReference type="PANTHER" id="PTHR41521">
    <property type="match status" value="1"/>
</dbReference>
<proteinExistence type="predicted"/>
<sequence length="95" mass="10462">MPKAYWIANVSVTDPDAYAGYQAIAPEAFAKFGARFLARGAAVTLEGRDWHRRVIIEFDSIDQARACYDSAEYRAARSQRAGACDADIAIIEAMD</sequence>
<dbReference type="InterPro" id="IPR011008">
    <property type="entry name" value="Dimeric_a/b-barrel"/>
</dbReference>
<gene>
    <name evidence="2" type="ORF">QEZ52_05695</name>
</gene>
<evidence type="ECO:0000313" key="3">
    <source>
        <dbReference type="Proteomes" id="UP001623232"/>
    </source>
</evidence>
<reference evidence="2 3" key="1">
    <citation type="submission" date="2023-04" db="EMBL/GenBank/DDBJ databases">
        <title>Complete genome sequence of Alisedimentitalea scapharcae.</title>
        <authorList>
            <person name="Rong J.-C."/>
            <person name="Yi M.-L."/>
            <person name="Zhao Q."/>
        </authorList>
    </citation>
    <scope>NUCLEOTIDE SEQUENCE [LARGE SCALE GENOMIC DNA]</scope>
    <source>
        <strain evidence="2 3">KCTC 42119</strain>
    </source>
</reference>
<evidence type="ECO:0000259" key="1">
    <source>
        <dbReference type="Pfam" id="PF07045"/>
    </source>
</evidence>
<name>A0ABZ2XXH4_9RHOB</name>
<feature type="domain" description="DUF1330" evidence="1">
    <location>
        <begin position="3"/>
        <end position="94"/>
    </location>
</feature>
<dbReference type="Gene3D" id="3.30.70.100">
    <property type="match status" value="1"/>
</dbReference>
<evidence type="ECO:0000313" key="2">
    <source>
        <dbReference type="EMBL" id="WZK90039.1"/>
    </source>
</evidence>
<dbReference type="Pfam" id="PF07045">
    <property type="entry name" value="DUF1330"/>
    <property type="match status" value="1"/>
</dbReference>
<accession>A0ABZ2XXH4</accession>
<dbReference type="PANTHER" id="PTHR41521:SF4">
    <property type="entry name" value="BLR0684 PROTEIN"/>
    <property type="match status" value="1"/>
</dbReference>
<dbReference type="EMBL" id="CP123584">
    <property type="protein sequence ID" value="WZK90039.1"/>
    <property type="molecule type" value="Genomic_DNA"/>
</dbReference>
<protein>
    <submittedName>
        <fullName evidence="2">DUF1330 domain-containing protein</fullName>
    </submittedName>
</protein>
<organism evidence="2 3">
    <name type="scientific">Aliisedimentitalea scapharcae</name>
    <dbReference type="NCBI Taxonomy" id="1524259"/>
    <lineage>
        <taxon>Bacteria</taxon>
        <taxon>Pseudomonadati</taxon>
        <taxon>Pseudomonadota</taxon>
        <taxon>Alphaproteobacteria</taxon>
        <taxon>Rhodobacterales</taxon>
        <taxon>Roseobacteraceae</taxon>
        <taxon>Aliisedimentitalea</taxon>
    </lineage>
</organism>
<keyword evidence="3" id="KW-1185">Reference proteome</keyword>